<evidence type="ECO:0000256" key="3">
    <source>
        <dbReference type="ARBA" id="ARBA00022630"/>
    </source>
</evidence>
<comment type="similarity">
    <text evidence="2 8">Belongs to the class-I pyridine nucleotide-disulfide oxidoreductase family.</text>
</comment>
<dbReference type="InterPro" id="IPR036188">
    <property type="entry name" value="FAD/NAD-bd_sf"/>
</dbReference>
<dbReference type="PROSITE" id="PS00076">
    <property type="entry name" value="PYRIDINE_REDOX_1"/>
    <property type="match status" value="1"/>
</dbReference>
<dbReference type="GO" id="GO:0004362">
    <property type="term" value="F:glutathione-disulfide reductase (NADPH) activity"/>
    <property type="evidence" value="ECO:0007669"/>
    <property type="project" value="UniProtKB-EC"/>
</dbReference>
<evidence type="ECO:0000256" key="4">
    <source>
        <dbReference type="ARBA" id="ARBA00022827"/>
    </source>
</evidence>
<dbReference type="InterPro" id="IPR016156">
    <property type="entry name" value="FAD/NAD-linked_Rdtase_dimer_sf"/>
</dbReference>
<comment type="caution">
    <text evidence="11">The sequence shown here is derived from an EMBL/GenBank/DDBJ whole genome shotgun (WGS) entry which is preliminary data.</text>
</comment>
<dbReference type="SUPFAM" id="SSF51905">
    <property type="entry name" value="FAD/NAD(P)-binding domain"/>
    <property type="match status" value="1"/>
</dbReference>
<dbReference type="InterPro" id="IPR004099">
    <property type="entry name" value="Pyr_nucl-diS_OxRdtase_dimer"/>
</dbReference>
<feature type="domain" description="FAD/NAD(P)-binding" evidence="10">
    <location>
        <begin position="35"/>
        <end position="347"/>
    </location>
</feature>
<dbReference type="PRINTS" id="PR00411">
    <property type="entry name" value="PNDRDTASEI"/>
</dbReference>
<keyword evidence="12" id="KW-1185">Reference proteome</keyword>
<evidence type="ECO:0000256" key="1">
    <source>
        <dbReference type="ARBA" id="ARBA00001974"/>
    </source>
</evidence>
<sequence length="482" mass="52296">MLSEAVAVCLDEGEWYHRRTNDPRLQENDVSEFDYDLFVIGAGSGGVRAARTAAAMGARVAIAEDRYLGGTCVNVGCVPKKLYSYAAHFHDAFEDAGGFGWQLPAPPSFDWATLRDNKSSEIKRLNEIYARLLDGAGVRLINGRARVLDAHRVEVAGETIRAMKILVAVGGWPWVPEFPGSEHALTSNEIFDLEHFPKRFLVLGGGYIAVEFASIFNGLGSDTQLVYRGDLFLRGFDNEVREFTRDEMTKKGVRLHFETNIESIERVDDAFRVTLTGGEVVEVDAVLAATGRRPNLAGLGLDALGIDLKADGSVKVNERFETSVPSILALGDITGGPELTPVALAEAMQMAQAHFGEQAPAPLDYARIATAVFCHPNIGTVGLSEEAARERHGAIRVYRTDFRPMKHTLSGSEERCLMKLIVDGASDVVVGAHMVGEEAGEVIQGIAIAVRAGLTKADFDATVGIHPTGAEEFVTLRTPTRR</sequence>
<accession>A0ABS9P7M8</accession>
<dbReference type="EC" id="1.8.1.7" evidence="11"/>
<dbReference type="Pfam" id="PF02852">
    <property type="entry name" value="Pyr_redox_dim"/>
    <property type="match status" value="1"/>
</dbReference>
<dbReference type="PRINTS" id="PR00368">
    <property type="entry name" value="FADPNR"/>
</dbReference>
<dbReference type="PANTHER" id="PTHR42737">
    <property type="entry name" value="GLUTATHIONE REDUCTASE"/>
    <property type="match status" value="1"/>
</dbReference>
<dbReference type="Proteomes" id="UP000814385">
    <property type="component" value="Unassembled WGS sequence"/>
</dbReference>
<dbReference type="Gene3D" id="3.50.50.60">
    <property type="entry name" value="FAD/NAD(P)-binding domain"/>
    <property type="match status" value="2"/>
</dbReference>
<evidence type="ECO:0000256" key="5">
    <source>
        <dbReference type="ARBA" id="ARBA00023002"/>
    </source>
</evidence>
<evidence type="ECO:0000313" key="12">
    <source>
        <dbReference type="Proteomes" id="UP000814385"/>
    </source>
</evidence>
<gene>
    <name evidence="11" type="primary">gorA</name>
    <name evidence="11" type="ORF">HOP52_04920</name>
</gene>
<dbReference type="EMBL" id="JABFUC010000003">
    <property type="protein sequence ID" value="MCG6657120.1"/>
    <property type="molecule type" value="Genomic_DNA"/>
</dbReference>
<dbReference type="InterPro" id="IPR001100">
    <property type="entry name" value="Pyr_nuc-diS_OxRdtase"/>
</dbReference>
<dbReference type="PIRSF" id="PIRSF000350">
    <property type="entry name" value="Mercury_reductase_MerA"/>
    <property type="match status" value="1"/>
</dbReference>
<keyword evidence="4 8" id="KW-0274">FAD</keyword>
<name>A0ABS9P7M8_9GAMM</name>
<proteinExistence type="inferred from homology"/>
<reference evidence="11 12" key="1">
    <citation type="submission" date="2020-05" db="EMBL/GenBank/DDBJ databases">
        <title>Comparative genomic analysis of denitrifying bacteria from Halomonas genus.</title>
        <authorList>
            <person name="Wang L."/>
            <person name="Shao Z."/>
        </authorList>
    </citation>
    <scope>NUCLEOTIDE SEQUENCE [LARGE SCALE GENOMIC DNA]</scope>
    <source>
        <strain evidence="11 12">A4</strain>
    </source>
</reference>
<dbReference type="InterPro" id="IPR046952">
    <property type="entry name" value="GSHR/TRXR-like"/>
</dbReference>
<keyword evidence="7 8" id="KW-0676">Redox-active center</keyword>
<dbReference type="InterPro" id="IPR012999">
    <property type="entry name" value="Pyr_OxRdtase_I_AS"/>
</dbReference>
<organism evidence="11 12">
    <name type="scientific">Billgrantia campisalis</name>
    <dbReference type="NCBI Taxonomy" id="74661"/>
    <lineage>
        <taxon>Bacteria</taxon>
        <taxon>Pseudomonadati</taxon>
        <taxon>Pseudomonadota</taxon>
        <taxon>Gammaproteobacteria</taxon>
        <taxon>Oceanospirillales</taxon>
        <taxon>Halomonadaceae</taxon>
        <taxon>Billgrantia</taxon>
    </lineage>
</organism>
<keyword evidence="3 8" id="KW-0285">Flavoprotein</keyword>
<dbReference type="NCBIfam" id="NF004776">
    <property type="entry name" value="PRK06116.1"/>
    <property type="match status" value="1"/>
</dbReference>
<dbReference type="SUPFAM" id="SSF55424">
    <property type="entry name" value="FAD/NAD-linked reductases, dimerisation (C-terminal) domain"/>
    <property type="match status" value="1"/>
</dbReference>
<dbReference type="InterPro" id="IPR023753">
    <property type="entry name" value="FAD/NAD-binding_dom"/>
</dbReference>
<evidence type="ECO:0000259" key="10">
    <source>
        <dbReference type="Pfam" id="PF07992"/>
    </source>
</evidence>
<evidence type="ECO:0000313" key="11">
    <source>
        <dbReference type="EMBL" id="MCG6657120.1"/>
    </source>
</evidence>
<evidence type="ECO:0000256" key="6">
    <source>
        <dbReference type="ARBA" id="ARBA00023157"/>
    </source>
</evidence>
<dbReference type="PANTHER" id="PTHR42737:SF2">
    <property type="entry name" value="GLUTATHIONE REDUCTASE"/>
    <property type="match status" value="1"/>
</dbReference>
<comment type="cofactor">
    <cofactor evidence="1">
        <name>FAD</name>
        <dbReference type="ChEBI" id="CHEBI:57692"/>
    </cofactor>
</comment>
<dbReference type="Pfam" id="PF07992">
    <property type="entry name" value="Pyr_redox_2"/>
    <property type="match status" value="1"/>
</dbReference>
<feature type="domain" description="Pyridine nucleotide-disulphide oxidoreductase dimerisation" evidence="9">
    <location>
        <begin position="368"/>
        <end position="476"/>
    </location>
</feature>
<evidence type="ECO:0000256" key="7">
    <source>
        <dbReference type="ARBA" id="ARBA00023284"/>
    </source>
</evidence>
<keyword evidence="5 8" id="KW-0560">Oxidoreductase</keyword>
<keyword evidence="6" id="KW-1015">Disulfide bond</keyword>
<dbReference type="Gene3D" id="3.30.390.30">
    <property type="match status" value="1"/>
</dbReference>
<evidence type="ECO:0000259" key="9">
    <source>
        <dbReference type="Pfam" id="PF02852"/>
    </source>
</evidence>
<protein>
    <submittedName>
        <fullName evidence="11">Glutathione-disulfide reductase</fullName>
        <ecNumber evidence="11">1.8.1.7</ecNumber>
    </submittedName>
</protein>
<evidence type="ECO:0000256" key="8">
    <source>
        <dbReference type="RuleBase" id="RU003691"/>
    </source>
</evidence>
<evidence type="ECO:0000256" key="2">
    <source>
        <dbReference type="ARBA" id="ARBA00007532"/>
    </source>
</evidence>